<dbReference type="SMART" id="SM00881">
    <property type="entry name" value="CoA_binding"/>
    <property type="match status" value="1"/>
</dbReference>
<dbReference type="SUPFAM" id="SSF51735">
    <property type="entry name" value="NAD(P)-binding Rossmann-fold domains"/>
    <property type="match status" value="1"/>
</dbReference>
<name>A0A3B0T828_9ZZZZ</name>
<keyword evidence="5" id="KW-0012">Acyltransferase</keyword>
<feature type="domain" description="N-acetyltransferase" evidence="4">
    <location>
        <begin position="33"/>
        <end position="183"/>
    </location>
</feature>
<keyword evidence="3" id="KW-0067">ATP-binding</keyword>
<keyword evidence="5" id="KW-0808">Transferase</keyword>
<dbReference type="InterPro" id="IPR000182">
    <property type="entry name" value="GNAT_dom"/>
</dbReference>
<dbReference type="InterPro" id="IPR003781">
    <property type="entry name" value="CoA-bd"/>
</dbReference>
<gene>
    <name evidence="5" type="ORF">MNBD_ACTINO01-1988</name>
</gene>
<evidence type="ECO:0000256" key="3">
    <source>
        <dbReference type="ARBA" id="ARBA00022840"/>
    </source>
</evidence>
<dbReference type="SUPFAM" id="SSF55729">
    <property type="entry name" value="Acyl-CoA N-acyltransferases (Nat)"/>
    <property type="match status" value="1"/>
</dbReference>
<reference evidence="5" key="1">
    <citation type="submission" date="2018-06" db="EMBL/GenBank/DDBJ databases">
        <authorList>
            <person name="Zhirakovskaya E."/>
        </authorList>
    </citation>
    <scope>NUCLEOTIDE SEQUENCE</scope>
</reference>
<dbReference type="Gene3D" id="3.40.50.720">
    <property type="entry name" value="NAD(P)-binding Rossmann-like Domain"/>
    <property type="match status" value="1"/>
</dbReference>
<evidence type="ECO:0000313" key="5">
    <source>
        <dbReference type="EMBL" id="VAW04994.1"/>
    </source>
</evidence>
<dbReference type="GO" id="GO:0016747">
    <property type="term" value="F:acyltransferase activity, transferring groups other than amino-acyl groups"/>
    <property type="evidence" value="ECO:0007669"/>
    <property type="project" value="InterPro"/>
</dbReference>
<organism evidence="5">
    <name type="scientific">hydrothermal vent metagenome</name>
    <dbReference type="NCBI Taxonomy" id="652676"/>
    <lineage>
        <taxon>unclassified sequences</taxon>
        <taxon>metagenomes</taxon>
        <taxon>ecological metagenomes</taxon>
    </lineage>
</organism>
<dbReference type="EC" id="2.3.1.-" evidence="5"/>
<dbReference type="InterPro" id="IPR016102">
    <property type="entry name" value="Succinyl-CoA_synth-like"/>
</dbReference>
<dbReference type="GO" id="GO:0005524">
    <property type="term" value="F:ATP binding"/>
    <property type="evidence" value="ECO:0007669"/>
    <property type="project" value="UniProtKB-KW"/>
</dbReference>
<dbReference type="InterPro" id="IPR016181">
    <property type="entry name" value="Acyl_CoA_acyltransferase"/>
</dbReference>
<dbReference type="SUPFAM" id="SSF52210">
    <property type="entry name" value="Succinyl-CoA synthetase domains"/>
    <property type="match status" value="2"/>
</dbReference>
<dbReference type="InterPro" id="IPR051538">
    <property type="entry name" value="Acyl-CoA_Synth/Transferase"/>
</dbReference>
<dbReference type="InterPro" id="IPR032875">
    <property type="entry name" value="Succ_CoA_lig_flav_dom"/>
</dbReference>
<dbReference type="PANTHER" id="PTHR43334">
    <property type="entry name" value="ACETATE--COA LIGASE [ADP-FORMING]"/>
    <property type="match status" value="1"/>
</dbReference>
<dbReference type="PANTHER" id="PTHR43334:SF1">
    <property type="entry name" value="3-HYDROXYPROPIONATE--COA LIGASE [ADP-FORMING]"/>
    <property type="match status" value="1"/>
</dbReference>
<protein>
    <submittedName>
        <fullName evidence="5">Protein lysine acetyltransferase Pat</fullName>
        <ecNumber evidence="5">2.3.1.-</ecNumber>
    </submittedName>
</protein>
<dbReference type="InterPro" id="IPR036291">
    <property type="entry name" value="NAD(P)-bd_dom_sf"/>
</dbReference>
<dbReference type="Pfam" id="PF13302">
    <property type="entry name" value="Acetyltransf_3"/>
    <property type="match status" value="1"/>
</dbReference>
<dbReference type="Gene3D" id="3.40.630.30">
    <property type="match status" value="1"/>
</dbReference>
<keyword evidence="2" id="KW-0547">Nucleotide-binding</keyword>
<dbReference type="GO" id="GO:0043758">
    <property type="term" value="F:acetate-CoA ligase (ADP-forming) activity"/>
    <property type="evidence" value="ECO:0007669"/>
    <property type="project" value="InterPro"/>
</dbReference>
<accession>A0A3B0T828</accession>
<proteinExistence type="predicted"/>
<dbReference type="Gene3D" id="3.40.50.261">
    <property type="entry name" value="Succinyl-CoA synthetase domains"/>
    <property type="match status" value="2"/>
</dbReference>
<evidence type="ECO:0000256" key="1">
    <source>
        <dbReference type="ARBA" id="ARBA00022598"/>
    </source>
</evidence>
<dbReference type="EMBL" id="UOEI01000414">
    <property type="protein sequence ID" value="VAW04994.1"/>
    <property type="molecule type" value="Genomic_DNA"/>
</dbReference>
<sequence length="705" mass="74703">MAKITVPTTISDPPAAYPAEWEQDAVLKDGGTVRIRPIVPDDTDALAAFVQNMSTQSSYFRFFRVKRELDAEELVAFTDLDYRMNMAFVAIVDGELVGVGRYNAIPGDTASAEIAFTVADAYQGMGIGTLLVFRISAYARALGIERFRAFLLADNHAMMRVFRNAGFPLTRDIDEGVYTVDIPTEESEAVMAAEGKAEQIATAASILPLFYPQSIAVIGASRNKASIGGRLFNNIINADFMGPVYPVNPKTAIVRSIPTYASVKDIPGRVDLAFIVVPAPYVPDVVQECADKGVKGVVVISAGFSEVGETGASVERNLLEIARGAGMRMVGPNCMGLLNTDPAVNLDGQFGPVVPPKGNVAMSSQSGALGLAILDYATQLGIGISTFISVGNKADVSGNDLLLFWEEDPNTDVILLYLESFGNARQFARIAPRIGAKKPIVAVKSGRTAAGARAASSHTGSLASLDTAVDALFTQAGVIRVDTLEELFHVASLLSTQPLPRGRNVGVITNAGGPAILAVDAIESHGLHVPKLSDDLQAELRSFLSEDAAVANPIDMIAAAGPAEYHRAIGTMLASDEIDALIALFIPASSEGVADTATAIRQAAEASESCKTFLSVYLNSSGVPSELASTTAKFPIYSFPESAVIALRSAVEYAEWKEKPVGHLVRFDDIDRDGARMVVEAASSGADEEGVWLDPDDVDTVLTAY</sequence>
<feature type="non-terminal residue" evidence="5">
    <location>
        <position position="705"/>
    </location>
</feature>
<keyword evidence="1" id="KW-0436">Ligase</keyword>
<evidence type="ECO:0000259" key="4">
    <source>
        <dbReference type="PROSITE" id="PS51186"/>
    </source>
</evidence>
<dbReference type="AlphaFoldDB" id="A0A3B0T828"/>
<dbReference type="InterPro" id="IPR043938">
    <property type="entry name" value="Ligase_CoA_dom"/>
</dbReference>
<dbReference type="Pfam" id="PF13607">
    <property type="entry name" value="Succ_CoA_lig"/>
    <property type="match status" value="1"/>
</dbReference>
<dbReference type="PROSITE" id="PS51186">
    <property type="entry name" value="GNAT"/>
    <property type="match status" value="1"/>
</dbReference>
<dbReference type="Pfam" id="PF19045">
    <property type="entry name" value="Ligase_CoA_2"/>
    <property type="match status" value="1"/>
</dbReference>
<dbReference type="Pfam" id="PF13380">
    <property type="entry name" value="CoA_binding_2"/>
    <property type="match status" value="1"/>
</dbReference>
<dbReference type="CDD" id="cd04301">
    <property type="entry name" value="NAT_SF"/>
    <property type="match status" value="1"/>
</dbReference>
<evidence type="ECO:0000256" key="2">
    <source>
        <dbReference type="ARBA" id="ARBA00022741"/>
    </source>
</evidence>